<accession>A0A1G2CIH9</accession>
<proteinExistence type="predicted"/>
<evidence type="ECO:0000313" key="2">
    <source>
        <dbReference type="Proteomes" id="UP000176287"/>
    </source>
</evidence>
<dbReference type="EMBL" id="MHKZ01000018">
    <property type="protein sequence ID" value="OGZ00530.1"/>
    <property type="molecule type" value="Genomic_DNA"/>
</dbReference>
<gene>
    <name evidence="1" type="ORF">A3B13_01900</name>
</gene>
<dbReference type="STRING" id="1798649.A3B13_01900"/>
<reference evidence="1 2" key="1">
    <citation type="journal article" date="2016" name="Nat. Commun.">
        <title>Thousands of microbial genomes shed light on interconnected biogeochemical processes in an aquifer system.</title>
        <authorList>
            <person name="Anantharaman K."/>
            <person name="Brown C.T."/>
            <person name="Hug L.A."/>
            <person name="Sharon I."/>
            <person name="Castelle C.J."/>
            <person name="Probst A.J."/>
            <person name="Thomas B.C."/>
            <person name="Singh A."/>
            <person name="Wilkins M.J."/>
            <person name="Karaoz U."/>
            <person name="Brodie E.L."/>
            <person name="Williams K.H."/>
            <person name="Hubbard S.S."/>
            <person name="Banfield J.F."/>
        </authorList>
    </citation>
    <scope>NUCLEOTIDE SEQUENCE [LARGE SCALE GENOMIC DNA]</scope>
</reference>
<dbReference type="AlphaFoldDB" id="A0A1G2CIH9"/>
<protein>
    <submittedName>
        <fullName evidence="1">Uncharacterized protein</fullName>
    </submittedName>
</protein>
<name>A0A1G2CIH9_9BACT</name>
<sequence length="71" mass="7793">MATIGPTIKTTKDFILIKIPRSVFKGRILDEKISLLEQGLRESINEAAAGKLIGPFGNAKTFLRALKKPAR</sequence>
<comment type="caution">
    <text evidence="1">The sequence shown here is derived from an EMBL/GenBank/DDBJ whole genome shotgun (WGS) entry which is preliminary data.</text>
</comment>
<organism evidence="1 2">
    <name type="scientific">Candidatus Liptonbacteria bacterium RIFCSPLOWO2_01_FULL_45_15</name>
    <dbReference type="NCBI Taxonomy" id="1798649"/>
    <lineage>
        <taxon>Bacteria</taxon>
        <taxon>Candidatus Liptoniibacteriota</taxon>
    </lineage>
</organism>
<dbReference type="Proteomes" id="UP000176287">
    <property type="component" value="Unassembled WGS sequence"/>
</dbReference>
<evidence type="ECO:0000313" key="1">
    <source>
        <dbReference type="EMBL" id="OGZ00530.1"/>
    </source>
</evidence>